<keyword evidence="3 7" id="KW-0963">Cytoplasm</keyword>
<keyword evidence="4 7" id="KW-0436">Ligase</keyword>
<dbReference type="Gene3D" id="3.40.50.720">
    <property type="entry name" value="NAD(P)-binding Rossmann-like Domain"/>
    <property type="match status" value="1"/>
</dbReference>
<dbReference type="PANTHER" id="PTHR43692:SF1">
    <property type="entry name" value="UDP-N-ACETYLMURAMOYLALANINE--D-GLUTAMATE LIGASE"/>
    <property type="match status" value="1"/>
</dbReference>
<feature type="domain" description="Mur ligase central" evidence="10">
    <location>
        <begin position="125"/>
        <end position="235"/>
    </location>
</feature>
<dbReference type="InterPro" id="IPR036615">
    <property type="entry name" value="Mur_ligase_C_dom_sf"/>
</dbReference>
<comment type="pathway">
    <text evidence="2 7 8">Cell wall biogenesis; peptidoglycan biosynthesis.</text>
</comment>
<evidence type="ECO:0000259" key="9">
    <source>
        <dbReference type="Pfam" id="PF02875"/>
    </source>
</evidence>
<organism evidence="11 12">
    <name type="scientific">Candidatus Roizmanbacteria bacterium CG2_30_33_16</name>
    <dbReference type="NCBI Taxonomy" id="1805340"/>
    <lineage>
        <taxon>Bacteria</taxon>
        <taxon>Candidatus Roizmaniibacteriota</taxon>
    </lineage>
</organism>
<keyword evidence="7 8" id="KW-0573">Peptidoglycan synthesis</keyword>
<evidence type="ECO:0000256" key="6">
    <source>
        <dbReference type="ARBA" id="ARBA00022840"/>
    </source>
</evidence>
<dbReference type="GO" id="GO:0005737">
    <property type="term" value="C:cytoplasm"/>
    <property type="evidence" value="ECO:0007669"/>
    <property type="project" value="UniProtKB-SubCell"/>
</dbReference>
<evidence type="ECO:0000256" key="2">
    <source>
        <dbReference type="ARBA" id="ARBA00004752"/>
    </source>
</evidence>
<dbReference type="HAMAP" id="MF_00639">
    <property type="entry name" value="MurD"/>
    <property type="match status" value="1"/>
</dbReference>
<comment type="function">
    <text evidence="7 8">Cell wall formation. Catalyzes the addition of glutamate to the nucleotide precursor UDP-N-acetylmuramoyl-L-alanine (UMA).</text>
</comment>
<dbReference type="EMBL" id="MNZM01000006">
    <property type="protein sequence ID" value="OIP86639.1"/>
    <property type="molecule type" value="Genomic_DNA"/>
</dbReference>
<dbReference type="InterPro" id="IPR036565">
    <property type="entry name" value="Mur-like_cat_sf"/>
</dbReference>
<protein>
    <recommendedName>
        <fullName evidence="7 8">UDP-N-acetylmuramoylalanine--D-glutamate ligase</fullName>
        <ecNumber evidence="7 8">6.3.2.9</ecNumber>
    </recommendedName>
    <alternativeName>
        <fullName evidence="7">D-glutamic acid-adding enzyme</fullName>
    </alternativeName>
    <alternativeName>
        <fullName evidence="7">UDP-N-acetylmuramoyl-L-alanyl-D-glutamate synthetase</fullName>
    </alternativeName>
</protein>
<comment type="catalytic activity">
    <reaction evidence="7 8">
        <text>UDP-N-acetyl-alpha-D-muramoyl-L-alanine + D-glutamate + ATP = UDP-N-acetyl-alpha-D-muramoyl-L-alanyl-D-glutamate + ADP + phosphate + H(+)</text>
        <dbReference type="Rhea" id="RHEA:16429"/>
        <dbReference type="ChEBI" id="CHEBI:15378"/>
        <dbReference type="ChEBI" id="CHEBI:29986"/>
        <dbReference type="ChEBI" id="CHEBI:30616"/>
        <dbReference type="ChEBI" id="CHEBI:43474"/>
        <dbReference type="ChEBI" id="CHEBI:83898"/>
        <dbReference type="ChEBI" id="CHEBI:83900"/>
        <dbReference type="ChEBI" id="CHEBI:456216"/>
        <dbReference type="EC" id="6.3.2.9"/>
    </reaction>
</comment>
<evidence type="ECO:0000256" key="8">
    <source>
        <dbReference type="RuleBase" id="RU003664"/>
    </source>
</evidence>
<evidence type="ECO:0000313" key="11">
    <source>
        <dbReference type="EMBL" id="OIP86639.1"/>
    </source>
</evidence>
<dbReference type="Gene3D" id="3.40.1190.10">
    <property type="entry name" value="Mur-like, catalytic domain"/>
    <property type="match status" value="1"/>
</dbReference>
<dbReference type="Proteomes" id="UP000183758">
    <property type="component" value="Unassembled WGS sequence"/>
</dbReference>
<dbReference type="PANTHER" id="PTHR43692">
    <property type="entry name" value="UDP-N-ACETYLMURAMOYLALANINE--D-GLUTAMATE LIGASE"/>
    <property type="match status" value="1"/>
</dbReference>
<keyword evidence="6 7" id="KW-0067">ATP-binding</keyword>
<keyword evidence="7 8" id="KW-0133">Cell shape</keyword>
<dbReference type="GO" id="GO:0009252">
    <property type="term" value="P:peptidoglycan biosynthetic process"/>
    <property type="evidence" value="ECO:0007669"/>
    <property type="project" value="UniProtKB-UniRule"/>
</dbReference>
<dbReference type="GO" id="GO:0071555">
    <property type="term" value="P:cell wall organization"/>
    <property type="evidence" value="ECO:0007669"/>
    <property type="project" value="UniProtKB-KW"/>
</dbReference>
<feature type="binding site" evidence="7">
    <location>
        <begin position="127"/>
        <end position="133"/>
    </location>
    <ligand>
        <name>ATP</name>
        <dbReference type="ChEBI" id="CHEBI:30616"/>
    </ligand>
</feature>
<evidence type="ECO:0000256" key="5">
    <source>
        <dbReference type="ARBA" id="ARBA00022741"/>
    </source>
</evidence>
<evidence type="ECO:0000313" key="12">
    <source>
        <dbReference type="Proteomes" id="UP000183758"/>
    </source>
</evidence>
<reference evidence="11 12" key="1">
    <citation type="journal article" date="2016" name="Environ. Microbiol.">
        <title>Genomic resolution of a cold subsurface aquifer community provides metabolic insights for novel microbes adapted to high CO concentrations.</title>
        <authorList>
            <person name="Probst A.J."/>
            <person name="Castelle C.J."/>
            <person name="Singh A."/>
            <person name="Brown C.T."/>
            <person name="Anantharaman K."/>
            <person name="Sharon I."/>
            <person name="Hug L.A."/>
            <person name="Burstein D."/>
            <person name="Emerson J.B."/>
            <person name="Thomas B.C."/>
            <person name="Banfield J.F."/>
        </authorList>
    </citation>
    <scope>NUCLEOTIDE SEQUENCE [LARGE SCALE GENOMIC DNA]</scope>
    <source>
        <strain evidence="11">CG2_30_33_16</strain>
    </source>
</reference>
<sequence length="444" mass="49647">MLISFLDKLKLKYKGKRVLIVGLGLQGGGLAATRFFVKLGANVTVTDLKSKEQLLPTISELKDLDIDFVLGEHRLEDFLLADLIIKGPSVRWDLTELKVAKKAKIPIDMEAAFFTSICPAPIIGVTGTRGKSTTANLIYKVLKDNNVDVHLGGNLPKASPLGMIEKINAGDWVVLELSSWQLSGFHRKKISPHIAVFTNLYPDHLNYYQTMDDYYEDKKAIFQYQKNTDYTIFNKRYLDLLGDKHGKLITYEGSNVDFLITNLSGEHNRENIAACLATAKLIGTDKNKAKVSINQFLPLTGRLQTIRKVNNITFVNDTTATTPVATIKAIQAYKNNRIILILGGNSKQLPFEELIPVLGEVDKIILLKGTLTDLIYPILKKEYQNKISKVYDDMELVIQESYRIAKESKQPTTILLSPGATSFAMFTNEFERGSIFNKIVGGLQ</sequence>
<evidence type="ECO:0000256" key="7">
    <source>
        <dbReference type="HAMAP-Rule" id="MF_00639"/>
    </source>
</evidence>
<evidence type="ECO:0000256" key="3">
    <source>
        <dbReference type="ARBA" id="ARBA00022490"/>
    </source>
</evidence>
<dbReference type="GO" id="GO:0008764">
    <property type="term" value="F:UDP-N-acetylmuramoylalanine-D-glutamate ligase activity"/>
    <property type="evidence" value="ECO:0007669"/>
    <property type="project" value="UniProtKB-UniRule"/>
</dbReference>
<feature type="domain" description="Mur ligase C-terminal" evidence="9">
    <location>
        <begin position="301"/>
        <end position="408"/>
    </location>
</feature>
<dbReference type="GO" id="GO:0008360">
    <property type="term" value="P:regulation of cell shape"/>
    <property type="evidence" value="ECO:0007669"/>
    <property type="project" value="UniProtKB-KW"/>
</dbReference>
<comment type="caution">
    <text evidence="11">The sequence shown here is derived from an EMBL/GenBank/DDBJ whole genome shotgun (WGS) entry which is preliminary data.</text>
</comment>
<gene>
    <name evidence="7" type="primary">murD</name>
    <name evidence="11" type="ORF">AUK04_00320</name>
</gene>
<evidence type="ECO:0000259" key="10">
    <source>
        <dbReference type="Pfam" id="PF08245"/>
    </source>
</evidence>
<dbReference type="GO" id="GO:0051301">
    <property type="term" value="P:cell division"/>
    <property type="evidence" value="ECO:0007669"/>
    <property type="project" value="UniProtKB-KW"/>
</dbReference>
<dbReference type="Pfam" id="PF21799">
    <property type="entry name" value="MurD-like_N"/>
    <property type="match status" value="1"/>
</dbReference>
<dbReference type="Pfam" id="PF02875">
    <property type="entry name" value="Mur_ligase_C"/>
    <property type="match status" value="1"/>
</dbReference>
<dbReference type="Gene3D" id="3.90.190.20">
    <property type="entry name" value="Mur ligase, C-terminal domain"/>
    <property type="match status" value="1"/>
</dbReference>
<comment type="subcellular location">
    <subcellularLocation>
        <location evidence="1 7 8">Cytoplasm</location>
    </subcellularLocation>
</comment>
<dbReference type="Pfam" id="PF08245">
    <property type="entry name" value="Mur_ligase_M"/>
    <property type="match status" value="1"/>
</dbReference>
<keyword evidence="7 8" id="KW-0132">Cell division</keyword>
<dbReference type="UniPathway" id="UPA00219"/>
<evidence type="ECO:0000256" key="1">
    <source>
        <dbReference type="ARBA" id="ARBA00004496"/>
    </source>
</evidence>
<dbReference type="InterPro" id="IPR004101">
    <property type="entry name" value="Mur_ligase_C"/>
</dbReference>
<keyword evidence="5 7" id="KW-0547">Nucleotide-binding</keyword>
<dbReference type="SUPFAM" id="SSF53623">
    <property type="entry name" value="MurD-like peptide ligases, catalytic domain"/>
    <property type="match status" value="1"/>
</dbReference>
<keyword evidence="7 8" id="KW-0131">Cell cycle</keyword>
<comment type="similarity">
    <text evidence="7">Belongs to the MurCDEF family.</text>
</comment>
<proteinExistence type="inferred from homology"/>
<dbReference type="InterPro" id="IPR005762">
    <property type="entry name" value="MurD"/>
</dbReference>
<dbReference type="NCBIfam" id="TIGR01087">
    <property type="entry name" value="murD"/>
    <property type="match status" value="1"/>
</dbReference>
<dbReference type="InterPro" id="IPR013221">
    <property type="entry name" value="Mur_ligase_cen"/>
</dbReference>
<dbReference type="AlphaFoldDB" id="A0A1J5I0L3"/>
<evidence type="ECO:0000256" key="4">
    <source>
        <dbReference type="ARBA" id="ARBA00022598"/>
    </source>
</evidence>
<dbReference type="SUPFAM" id="SSF53244">
    <property type="entry name" value="MurD-like peptide ligases, peptide-binding domain"/>
    <property type="match status" value="1"/>
</dbReference>
<dbReference type="EC" id="6.3.2.9" evidence="7 8"/>
<dbReference type="GO" id="GO:0005524">
    <property type="term" value="F:ATP binding"/>
    <property type="evidence" value="ECO:0007669"/>
    <property type="project" value="UniProtKB-UniRule"/>
</dbReference>
<name>A0A1J5I0L3_9BACT</name>
<dbReference type="SUPFAM" id="SSF51984">
    <property type="entry name" value="MurCD N-terminal domain"/>
    <property type="match status" value="1"/>
</dbReference>
<accession>A0A1J5I0L3</accession>
<keyword evidence="7 8" id="KW-0961">Cell wall biogenesis/degradation</keyword>